<dbReference type="AlphaFoldDB" id="A0A151MBA5"/>
<evidence type="ECO:0000256" key="1">
    <source>
        <dbReference type="SAM" id="MobiDB-lite"/>
    </source>
</evidence>
<proteinExistence type="predicted"/>
<sequence>MSSKFLFVKVPKVSIVVKGEEILFLETRRKALELAKRQLEKVEKVENGVADSTGGSKSGNSGSPETGCPNEARSTER</sequence>
<gene>
    <name evidence="2" type="ORF">Y1Q_0000475</name>
</gene>
<keyword evidence="3" id="KW-1185">Reference proteome</keyword>
<evidence type="ECO:0000313" key="2">
    <source>
        <dbReference type="EMBL" id="KYO21772.1"/>
    </source>
</evidence>
<evidence type="ECO:0000313" key="3">
    <source>
        <dbReference type="Proteomes" id="UP000050525"/>
    </source>
</evidence>
<comment type="caution">
    <text evidence="2">The sequence shown here is derived from an EMBL/GenBank/DDBJ whole genome shotgun (WGS) entry which is preliminary data.</text>
</comment>
<name>A0A151MBA5_ALLMI</name>
<accession>A0A151MBA5</accession>
<organism evidence="2 3">
    <name type="scientific">Alligator mississippiensis</name>
    <name type="common">American alligator</name>
    <dbReference type="NCBI Taxonomy" id="8496"/>
    <lineage>
        <taxon>Eukaryota</taxon>
        <taxon>Metazoa</taxon>
        <taxon>Chordata</taxon>
        <taxon>Craniata</taxon>
        <taxon>Vertebrata</taxon>
        <taxon>Euteleostomi</taxon>
        <taxon>Archelosauria</taxon>
        <taxon>Archosauria</taxon>
        <taxon>Crocodylia</taxon>
        <taxon>Alligatoridae</taxon>
        <taxon>Alligatorinae</taxon>
        <taxon>Alligator</taxon>
    </lineage>
</organism>
<dbReference type="EMBL" id="AKHW03006283">
    <property type="protein sequence ID" value="KYO21772.1"/>
    <property type="molecule type" value="Genomic_DNA"/>
</dbReference>
<reference evidence="2 3" key="1">
    <citation type="journal article" date="2012" name="Genome Biol.">
        <title>Sequencing three crocodilian genomes to illuminate the evolution of archosaurs and amniotes.</title>
        <authorList>
            <person name="St John J.A."/>
            <person name="Braun E.L."/>
            <person name="Isberg S.R."/>
            <person name="Miles L.G."/>
            <person name="Chong A.Y."/>
            <person name="Gongora J."/>
            <person name="Dalzell P."/>
            <person name="Moran C."/>
            <person name="Bed'hom B."/>
            <person name="Abzhanov A."/>
            <person name="Burgess S.C."/>
            <person name="Cooksey A.M."/>
            <person name="Castoe T.A."/>
            <person name="Crawford N.G."/>
            <person name="Densmore L.D."/>
            <person name="Drew J.C."/>
            <person name="Edwards S.V."/>
            <person name="Faircloth B.C."/>
            <person name="Fujita M.K."/>
            <person name="Greenwold M.J."/>
            <person name="Hoffmann F.G."/>
            <person name="Howard J.M."/>
            <person name="Iguchi T."/>
            <person name="Janes D.E."/>
            <person name="Khan S.Y."/>
            <person name="Kohno S."/>
            <person name="de Koning A.J."/>
            <person name="Lance S.L."/>
            <person name="McCarthy F.M."/>
            <person name="McCormack J.E."/>
            <person name="Merchant M.E."/>
            <person name="Peterson D.G."/>
            <person name="Pollock D.D."/>
            <person name="Pourmand N."/>
            <person name="Raney B.J."/>
            <person name="Roessler K.A."/>
            <person name="Sanford J.R."/>
            <person name="Sawyer R.H."/>
            <person name="Schmidt C.J."/>
            <person name="Triplett E.W."/>
            <person name="Tuberville T.D."/>
            <person name="Venegas-Anaya M."/>
            <person name="Howard J.T."/>
            <person name="Jarvis E.D."/>
            <person name="Guillette L.J.Jr."/>
            <person name="Glenn T.C."/>
            <person name="Green R.E."/>
            <person name="Ray D.A."/>
        </authorList>
    </citation>
    <scope>NUCLEOTIDE SEQUENCE [LARGE SCALE GENOMIC DNA]</scope>
    <source>
        <strain evidence="2">KSC_2009_1</strain>
    </source>
</reference>
<feature type="compositionally biased region" description="Low complexity" evidence="1">
    <location>
        <begin position="52"/>
        <end position="63"/>
    </location>
</feature>
<feature type="region of interest" description="Disordered" evidence="1">
    <location>
        <begin position="44"/>
        <end position="77"/>
    </location>
</feature>
<dbReference type="Proteomes" id="UP000050525">
    <property type="component" value="Unassembled WGS sequence"/>
</dbReference>
<protein>
    <submittedName>
        <fullName evidence="2">Uncharacterized protein</fullName>
    </submittedName>
</protein>